<dbReference type="Proteomes" id="UP000032545">
    <property type="component" value="Unassembled WGS sequence"/>
</dbReference>
<gene>
    <name evidence="2" type="ORF">FF36_03264</name>
</gene>
<keyword evidence="3" id="KW-1185">Reference proteome</keyword>
<feature type="region of interest" description="Disordered" evidence="1">
    <location>
        <begin position="219"/>
        <end position="243"/>
    </location>
</feature>
<comment type="caution">
    <text evidence="2">The sequence shown here is derived from an EMBL/GenBank/DDBJ whole genome shotgun (WGS) entry which is preliminary data.</text>
</comment>
<feature type="compositionally biased region" description="Low complexity" evidence="1">
    <location>
        <begin position="119"/>
        <end position="134"/>
    </location>
</feature>
<evidence type="ECO:0000256" key="1">
    <source>
        <dbReference type="SAM" id="MobiDB-lite"/>
    </source>
</evidence>
<feature type="region of interest" description="Disordered" evidence="1">
    <location>
        <begin position="1"/>
        <end position="24"/>
    </location>
</feature>
<name>A0A0D8BG42_9ACTN</name>
<dbReference type="AlphaFoldDB" id="A0A0D8BG42"/>
<feature type="region of interest" description="Disordered" evidence="1">
    <location>
        <begin position="63"/>
        <end position="146"/>
    </location>
</feature>
<evidence type="ECO:0000313" key="3">
    <source>
        <dbReference type="Proteomes" id="UP000032545"/>
    </source>
</evidence>
<feature type="compositionally biased region" description="Low complexity" evidence="1">
    <location>
        <begin position="12"/>
        <end position="24"/>
    </location>
</feature>
<dbReference type="EMBL" id="JYFN01000024">
    <property type="protein sequence ID" value="KJE22392.1"/>
    <property type="molecule type" value="Genomic_DNA"/>
</dbReference>
<organism evidence="2 3">
    <name type="scientific">Frankia torreyi</name>
    <dbReference type="NCBI Taxonomy" id="1856"/>
    <lineage>
        <taxon>Bacteria</taxon>
        <taxon>Bacillati</taxon>
        <taxon>Actinomycetota</taxon>
        <taxon>Actinomycetes</taxon>
        <taxon>Frankiales</taxon>
        <taxon>Frankiaceae</taxon>
        <taxon>Frankia</taxon>
    </lineage>
</organism>
<accession>A0A0D8BG42</accession>
<reference evidence="3" key="1">
    <citation type="submission" date="2015-02" db="EMBL/GenBank/DDBJ databases">
        <title>Draft Genome of Frankia sp. CpI1-S.</title>
        <authorList>
            <person name="Oshone R.T."/>
            <person name="Ngom M."/>
            <person name="Ghodhbane-Gtari F."/>
            <person name="Gtari M."/>
            <person name="Morris K."/>
            <person name="Thomas K."/>
            <person name="Sen A."/>
            <person name="Tisa L.S."/>
        </authorList>
    </citation>
    <scope>NUCLEOTIDE SEQUENCE [LARGE SCALE GENOMIC DNA]</scope>
    <source>
        <strain evidence="3">CpI1-S</strain>
    </source>
</reference>
<feature type="compositionally biased region" description="Basic residues" evidence="1">
    <location>
        <begin position="71"/>
        <end position="89"/>
    </location>
</feature>
<evidence type="ECO:0000313" key="2">
    <source>
        <dbReference type="EMBL" id="KJE22392.1"/>
    </source>
</evidence>
<protein>
    <submittedName>
        <fullName evidence="2">Uncharacterized protein</fullName>
    </submittedName>
</protein>
<sequence precursor="true">MRRTARAGSRLPAMARSRPEPSRAAAHCGGTYGVLVPLMPRLKGTSVTAVMAAPTTRAMAVMRTVTASAARRPRPRRPRRPRRGGHVAGRRGPPWGVPAPAGPCARCFSHPPSRRRRPGTAGARPPRGRPGSARWAVNGGAHAAPRESASCPAFTLRDVAMWLEPGAARTTARGSGQMRGRAATVVLLYGSASDLSVQNNHVAPFPRTPLAGRFRRTVRRRDGTVGHHRPSPNTGKGAGERLR</sequence>
<dbReference type="PATRIC" id="fig|1502723.3.peg.2680"/>
<proteinExistence type="predicted"/>
<reference evidence="2 3" key="2">
    <citation type="journal article" date="2016" name="Genome Announc.">
        <title>Permanent Draft Genome Sequences for Two Variants of Frankia sp. Strain CpI1, the First Frankia Strain Isolated from Root Nodules of Comptonia peregrina.</title>
        <authorList>
            <person name="Oshone R."/>
            <person name="Hurst S.G.IV."/>
            <person name="Abebe-Akele F."/>
            <person name="Simpson S."/>
            <person name="Morris K."/>
            <person name="Thomas W.K."/>
            <person name="Tisa L.S."/>
        </authorList>
    </citation>
    <scope>NUCLEOTIDE SEQUENCE [LARGE SCALE GENOMIC DNA]</scope>
    <source>
        <strain evidence="3">CpI1-S</strain>
    </source>
</reference>